<dbReference type="SUPFAM" id="SSF52833">
    <property type="entry name" value="Thioredoxin-like"/>
    <property type="match status" value="1"/>
</dbReference>
<feature type="domain" description="GST C-terminal" evidence="5">
    <location>
        <begin position="81"/>
        <end position="201"/>
    </location>
</feature>
<organism evidence="6 7">
    <name type="scientific">Branchiostoma belcheri</name>
    <name type="common">Amphioxus</name>
    <dbReference type="NCBI Taxonomy" id="7741"/>
    <lineage>
        <taxon>Eukaryota</taxon>
        <taxon>Metazoa</taxon>
        <taxon>Chordata</taxon>
        <taxon>Cephalochordata</taxon>
        <taxon>Leptocardii</taxon>
        <taxon>Amphioxiformes</taxon>
        <taxon>Branchiostomatidae</taxon>
        <taxon>Branchiostoma</taxon>
    </lineage>
</organism>
<dbReference type="GO" id="GO:0006749">
    <property type="term" value="P:glutathione metabolic process"/>
    <property type="evidence" value="ECO:0007669"/>
    <property type="project" value="TreeGrafter"/>
</dbReference>
<dbReference type="FunFam" id="1.20.1050.10:FF:000030">
    <property type="entry name" value="Glutathione S-transferase S1"/>
    <property type="match status" value="1"/>
</dbReference>
<dbReference type="InterPro" id="IPR050213">
    <property type="entry name" value="GST_superfamily"/>
</dbReference>
<dbReference type="SFLD" id="SFLDS00019">
    <property type="entry name" value="Glutathione_Transferase_(cytos"/>
    <property type="match status" value="1"/>
</dbReference>
<proteinExistence type="predicted"/>
<dbReference type="CDD" id="cd03192">
    <property type="entry name" value="GST_C_Sigma_like"/>
    <property type="match status" value="1"/>
</dbReference>
<dbReference type="AlphaFoldDB" id="A0A6P4YU18"/>
<keyword evidence="6" id="KW-1185">Reference proteome</keyword>
<dbReference type="InterPro" id="IPR004046">
    <property type="entry name" value="GST_C"/>
</dbReference>
<dbReference type="SFLD" id="SFLDG01205">
    <property type="entry name" value="AMPS.1"/>
    <property type="match status" value="1"/>
</dbReference>
<evidence type="ECO:0000259" key="5">
    <source>
        <dbReference type="PROSITE" id="PS50405"/>
    </source>
</evidence>
<dbReference type="InterPro" id="IPR036249">
    <property type="entry name" value="Thioredoxin-like_sf"/>
</dbReference>
<dbReference type="KEGG" id="bbel:109468320"/>
<dbReference type="CDD" id="cd03039">
    <property type="entry name" value="GST_N_Sigma_like"/>
    <property type="match status" value="1"/>
</dbReference>
<dbReference type="Pfam" id="PF02798">
    <property type="entry name" value="GST_N"/>
    <property type="match status" value="1"/>
</dbReference>
<gene>
    <name evidence="7" type="primary">LOC109468320</name>
</gene>
<dbReference type="PROSITE" id="PS50404">
    <property type="entry name" value="GST_NTER"/>
    <property type="match status" value="1"/>
</dbReference>
<dbReference type="SUPFAM" id="SSF47616">
    <property type="entry name" value="GST C-terminal domain-like"/>
    <property type="match status" value="1"/>
</dbReference>
<accession>A0A6P4YU18</accession>
<evidence type="ECO:0000256" key="1">
    <source>
        <dbReference type="ARBA" id="ARBA00012452"/>
    </source>
</evidence>
<dbReference type="PANTHER" id="PTHR11571:SF224">
    <property type="entry name" value="HEMATOPOIETIC PROSTAGLANDIN D SYNTHASE"/>
    <property type="match status" value="1"/>
</dbReference>
<evidence type="ECO:0000256" key="2">
    <source>
        <dbReference type="ARBA" id="ARBA00022679"/>
    </source>
</evidence>
<dbReference type="FunFam" id="1.20.1050.130:FF:000019">
    <property type="entry name" value="Uncharacterized protein"/>
    <property type="match status" value="1"/>
</dbReference>
<dbReference type="PROSITE" id="PS50405">
    <property type="entry name" value="GST_CTER"/>
    <property type="match status" value="1"/>
</dbReference>
<dbReference type="RefSeq" id="XP_019622127.1">
    <property type="nucleotide sequence ID" value="XM_019766568.1"/>
</dbReference>
<dbReference type="InterPro" id="IPR040079">
    <property type="entry name" value="Glutathione_S-Trfase"/>
</dbReference>
<evidence type="ECO:0000259" key="4">
    <source>
        <dbReference type="PROSITE" id="PS50404"/>
    </source>
</evidence>
<evidence type="ECO:0000313" key="7">
    <source>
        <dbReference type="RefSeq" id="XP_019622127.1"/>
    </source>
</evidence>
<dbReference type="FunFam" id="3.40.30.10:FF:000035">
    <property type="entry name" value="hematopoietic prostaglandin D synthase"/>
    <property type="match status" value="1"/>
</dbReference>
<dbReference type="EC" id="2.5.1.18" evidence="1"/>
<sequence length="201" mass="22686">MPTYKLTYFKHWGRGGVLRLLFAADGIEFEDVRIEREQWPELKPKTPMGQIPILEVDGTMICQRRAIGRLIAKEAGLAGKTPLEEARADMIVDGLADLEGKIVDFFIEQDEKRKQEKIKEFAEKTLPTFLVTYEKLASSGGHFVGNALTWADVDFFAMMFFLKDHLPSDPLQGYVNLNKVRDNVSSHPGIAGWLEKEGASQ</sequence>
<dbReference type="Gene3D" id="1.20.1050.10">
    <property type="match status" value="1"/>
</dbReference>
<dbReference type="InterPro" id="IPR036282">
    <property type="entry name" value="Glutathione-S-Trfase_C_sf"/>
</dbReference>
<reference evidence="7" key="1">
    <citation type="submission" date="2025-08" db="UniProtKB">
        <authorList>
            <consortium name="RefSeq"/>
        </authorList>
    </citation>
    <scope>IDENTIFICATION</scope>
    <source>
        <tissue evidence="7">Gonad</tissue>
    </source>
</reference>
<dbReference type="Proteomes" id="UP000515135">
    <property type="component" value="Unplaced"/>
</dbReference>
<feature type="domain" description="GST N-terminal" evidence="4">
    <location>
        <begin position="2"/>
        <end position="79"/>
    </location>
</feature>
<dbReference type="InterPro" id="IPR004045">
    <property type="entry name" value="Glutathione_S-Trfase_N"/>
</dbReference>
<dbReference type="GeneID" id="109468320"/>
<dbReference type="Pfam" id="PF14497">
    <property type="entry name" value="GST_C_3"/>
    <property type="match status" value="1"/>
</dbReference>
<dbReference type="OrthoDB" id="414243at2759"/>
<dbReference type="GO" id="GO:0004364">
    <property type="term" value="F:glutathione transferase activity"/>
    <property type="evidence" value="ECO:0007669"/>
    <property type="project" value="UniProtKB-EC"/>
</dbReference>
<dbReference type="PANTHER" id="PTHR11571">
    <property type="entry name" value="GLUTATHIONE S-TRANSFERASE"/>
    <property type="match status" value="1"/>
</dbReference>
<dbReference type="SFLD" id="SFLDG00363">
    <property type="entry name" value="AMPS_(cytGST):_Alpha-__Mu-__Pi"/>
    <property type="match status" value="1"/>
</dbReference>
<protein>
    <recommendedName>
        <fullName evidence="1">glutathione transferase</fullName>
        <ecNumber evidence="1">2.5.1.18</ecNumber>
    </recommendedName>
</protein>
<evidence type="ECO:0000256" key="3">
    <source>
        <dbReference type="ARBA" id="ARBA00047960"/>
    </source>
</evidence>
<dbReference type="InterPro" id="IPR010987">
    <property type="entry name" value="Glutathione-S-Trfase_C-like"/>
</dbReference>
<dbReference type="Gene3D" id="3.40.30.10">
    <property type="entry name" value="Glutaredoxin"/>
    <property type="match status" value="1"/>
</dbReference>
<evidence type="ECO:0000313" key="6">
    <source>
        <dbReference type="Proteomes" id="UP000515135"/>
    </source>
</evidence>
<keyword evidence="2" id="KW-0808">Transferase</keyword>
<comment type="catalytic activity">
    <reaction evidence="3">
        <text>RX + glutathione = an S-substituted glutathione + a halide anion + H(+)</text>
        <dbReference type="Rhea" id="RHEA:16437"/>
        <dbReference type="ChEBI" id="CHEBI:15378"/>
        <dbReference type="ChEBI" id="CHEBI:16042"/>
        <dbReference type="ChEBI" id="CHEBI:17792"/>
        <dbReference type="ChEBI" id="CHEBI:57925"/>
        <dbReference type="ChEBI" id="CHEBI:90779"/>
        <dbReference type="EC" id="2.5.1.18"/>
    </reaction>
</comment>
<name>A0A6P4YU18_BRABE</name>